<name>A0ABQ5UZA2_9PROT</name>
<dbReference type="InterPro" id="IPR050509">
    <property type="entry name" value="CoA-transferase_III"/>
</dbReference>
<dbReference type="SUPFAM" id="SSF89796">
    <property type="entry name" value="CoA-transferase family III (CaiB/BaiF)"/>
    <property type="match status" value="2"/>
</dbReference>
<organism evidence="1 2">
    <name type="scientific">Algimonas porphyrae</name>
    <dbReference type="NCBI Taxonomy" id="1128113"/>
    <lineage>
        <taxon>Bacteria</taxon>
        <taxon>Pseudomonadati</taxon>
        <taxon>Pseudomonadota</taxon>
        <taxon>Alphaproteobacteria</taxon>
        <taxon>Maricaulales</taxon>
        <taxon>Robiginitomaculaceae</taxon>
        <taxon>Algimonas</taxon>
    </lineage>
</organism>
<dbReference type="PANTHER" id="PTHR48228:SF4">
    <property type="entry name" value="BLR3030 PROTEIN"/>
    <property type="match status" value="1"/>
</dbReference>
<gene>
    <name evidence="1" type="ORF">GCM10007854_10120</name>
</gene>
<sequence>MTLQAQISSALDAVGLQSRACQEAGEGSWPSAFAVSDLAVASIGAACAEAAALAGRTTPVTIDRRLASLWFGFTVQPQGWDLPPVWDDLAGIYKAKDGFVRLHTNAPHHKVAALEALNCDADRAIVAARVADMSATAVEIAVVLESGCAARLMSLSEWADHPQGRAVRSEPLIDWREHGDASTFVPCPGERPLAGLKVLDLTRVLAGPVCTRTLAGFGADVLRIDPPGWCEALVETEVTPGKRLATLDLKSDGDRERFLALLEAADVLVHGYRNGALDALGLGEEKRRRVSPGLIDVSLNAYGWTGPWSTRRGFDSLVQMSSGIAHRGMEWRGSDAPVPLPVQALDFATGYLMAAAVMRALRVGVALSARLSLARTAALLTSHPLDNDDTPLAPVSDSDMTAAIEQTDLGPARRIRFPADLPMSWNCPARRLHADPAIWSV</sequence>
<dbReference type="Pfam" id="PF02515">
    <property type="entry name" value="CoA_transf_3"/>
    <property type="match status" value="1"/>
</dbReference>
<reference evidence="1" key="1">
    <citation type="journal article" date="2014" name="Int. J. Syst. Evol. Microbiol.">
        <title>Complete genome of a new Firmicutes species belonging to the dominant human colonic microbiota ('Ruminococcus bicirculans') reveals two chromosomes and a selective capacity to utilize plant glucans.</title>
        <authorList>
            <consortium name="NISC Comparative Sequencing Program"/>
            <person name="Wegmann U."/>
            <person name="Louis P."/>
            <person name="Goesmann A."/>
            <person name="Henrissat B."/>
            <person name="Duncan S.H."/>
            <person name="Flint H.J."/>
        </authorList>
    </citation>
    <scope>NUCLEOTIDE SEQUENCE</scope>
    <source>
        <strain evidence="1">NBRC 108216</strain>
    </source>
</reference>
<keyword evidence="2" id="KW-1185">Reference proteome</keyword>
<comment type="caution">
    <text evidence="1">The sequence shown here is derived from an EMBL/GenBank/DDBJ whole genome shotgun (WGS) entry which is preliminary data.</text>
</comment>
<accession>A0ABQ5UZA2</accession>
<dbReference type="Proteomes" id="UP001161390">
    <property type="component" value="Unassembled WGS sequence"/>
</dbReference>
<dbReference type="Gene3D" id="3.40.50.10540">
    <property type="entry name" value="Crotonobetainyl-coa:carnitine coa-transferase, domain 1"/>
    <property type="match status" value="1"/>
</dbReference>
<proteinExistence type="predicted"/>
<dbReference type="InterPro" id="IPR003673">
    <property type="entry name" value="CoA-Trfase_fam_III"/>
</dbReference>
<dbReference type="InterPro" id="IPR023606">
    <property type="entry name" value="CoA-Trfase_III_dom_1_sf"/>
</dbReference>
<reference evidence="1" key="2">
    <citation type="submission" date="2023-01" db="EMBL/GenBank/DDBJ databases">
        <title>Draft genome sequence of Algimonas porphyrae strain NBRC 108216.</title>
        <authorList>
            <person name="Sun Q."/>
            <person name="Mori K."/>
        </authorList>
    </citation>
    <scope>NUCLEOTIDE SEQUENCE</scope>
    <source>
        <strain evidence="1">NBRC 108216</strain>
    </source>
</reference>
<dbReference type="PANTHER" id="PTHR48228">
    <property type="entry name" value="SUCCINYL-COA--D-CITRAMALATE COA-TRANSFERASE"/>
    <property type="match status" value="1"/>
</dbReference>
<evidence type="ECO:0000313" key="1">
    <source>
        <dbReference type="EMBL" id="GLQ20057.1"/>
    </source>
</evidence>
<protein>
    <submittedName>
        <fullName evidence="1">Coa transferase caib/baif family protein</fullName>
    </submittedName>
</protein>
<evidence type="ECO:0000313" key="2">
    <source>
        <dbReference type="Proteomes" id="UP001161390"/>
    </source>
</evidence>
<dbReference type="EMBL" id="BSNJ01000002">
    <property type="protein sequence ID" value="GLQ20057.1"/>
    <property type="molecule type" value="Genomic_DNA"/>
</dbReference>
<dbReference type="GO" id="GO:0016740">
    <property type="term" value="F:transferase activity"/>
    <property type="evidence" value="ECO:0007669"/>
    <property type="project" value="UniProtKB-KW"/>
</dbReference>
<keyword evidence="1" id="KW-0808">Transferase</keyword>